<evidence type="ECO:0000313" key="2">
    <source>
        <dbReference type="Proteomes" id="UP000075902"/>
    </source>
</evidence>
<name>A0A182UBH0_9DIPT</name>
<sequence length="131" mass="14195">MVCNTVAPPVYAGHRYTRSFGQAQQTISFRLELMEFVPELPAQVLVHTLHKERSAGNMLMLNSVPLGVHFLHRISDMSRSGGITAPRQSAASCRSAAVGPSIRLPTGSCRIASTITARCTLSTRFGTLPRS</sequence>
<proteinExistence type="predicted"/>
<dbReference type="AlphaFoldDB" id="A0A182UBH0"/>
<organism evidence="1 2">
    <name type="scientific">Anopheles melas</name>
    <dbReference type="NCBI Taxonomy" id="34690"/>
    <lineage>
        <taxon>Eukaryota</taxon>
        <taxon>Metazoa</taxon>
        <taxon>Ecdysozoa</taxon>
        <taxon>Arthropoda</taxon>
        <taxon>Hexapoda</taxon>
        <taxon>Insecta</taxon>
        <taxon>Pterygota</taxon>
        <taxon>Neoptera</taxon>
        <taxon>Endopterygota</taxon>
        <taxon>Diptera</taxon>
        <taxon>Nematocera</taxon>
        <taxon>Culicoidea</taxon>
        <taxon>Culicidae</taxon>
        <taxon>Anophelinae</taxon>
        <taxon>Anopheles</taxon>
    </lineage>
</organism>
<dbReference type="VEuPathDB" id="VectorBase:AMEC017388"/>
<dbReference type="Proteomes" id="UP000075902">
    <property type="component" value="Unassembled WGS sequence"/>
</dbReference>
<accession>A0A182UBH0</accession>
<evidence type="ECO:0000313" key="1">
    <source>
        <dbReference type="EnsemblMetazoa" id="AMEC017388-PA"/>
    </source>
</evidence>
<reference evidence="1" key="2">
    <citation type="submission" date="2020-05" db="UniProtKB">
        <authorList>
            <consortium name="EnsemblMetazoa"/>
        </authorList>
    </citation>
    <scope>IDENTIFICATION</scope>
    <source>
        <strain evidence="1">CM1001059</strain>
    </source>
</reference>
<protein>
    <submittedName>
        <fullName evidence="1">Uncharacterized protein</fullName>
    </submittedName>
</protein>
<dbReference type="EnsemblMetazoa" id="AMEC017388-RA">
    <property type="protein sequence ID" value="AMEC017388-PA"/>
    <property type="gene ID" value="AMEC017388"/>
</dbReference>
<reference evidence="2" key="1">
    <citation type="submission" date="2014-01" db="EMBL/GenBank/DDBJ databases">
        <title>The Genome Sequence of Anopheles melas CM1001059_A (V2).</title>
        <authorList>
            <consortium name="The Broad Institute Genomics Platform"/>
            <person name="Neafsey D.E."/>
            <person name="Besansky N."/>
            <person name="Howell P."/>
            <person name="Walton C."/>
            <person name="Young S.K."/>
            <person name="Zeng Q."/>
            <person name="Gargeya S."/>
            <person name="Fitzgerald M."/>
            <person name="Haas B."/>
            <person name="Abouelleil A."/>
            <person name="Allen A.W."/>
            <person name="Alvarado L."/>
            <person name="Arachchi H.M."/>
            <person name="Berlin A.M."/>
            <person name="Chapman S.B."/>
            <person name="Gainer-Dewar J."/>
            <person name="Goldberg J."/>
            <person name="Griggs A."/>
            <person name="Gujja S."/>
            <person name="Hansen M."/>
            <person name="Howarth C."/>
            <person name="Imamovic A."/>
            <person name="Ireland A."/>
            <person name="Larimer J."/>
            <person name="McCowan C."/>
            <person name="Murphy C."/>
            <person name="Pearson M."/>
            <person name="Poon T.W."/>
            <person name="Priest M."/>
            <person name="Roberts A."/>
            <person name="Saif S."/>
            <person name="Shea T."/>
            <person name="Sisk P."/>
            <person name="Sykes S."/>
            <person name="Wortman J."/>
            <person name="Nusbaum C."/>
            <person name="Birren B."/>
        </authorList>
    </citation>
    <scope>NUCLEOTIDE SEQUENCE [LARGE SCALE GENOMIC DNA]</scope>
    <source>
        <strain evidence="2">CM1001059</strain>
    </source>
</reference>
<keyword evidence="2" id="KW-1185">Reference proteome</keyword>